<dbReference type="SUPFAM" id="SSF81301">
    <property type="entry name" value="Nucleotidyltransferase"/>
    <property type="match status" value="1"/>
</dbReference>
<dbReference type="AlphaFoldDB" id="A0A0G1DKM7"/>
<name>A0A0G1DKM7_9BACT</name>
<dbReference type="EMBL" id="LCFP01000003">
    <property type="protein sequence ID" value="KKS98199.1"/>
    <property type="molecule type" value="Genomic_DNA"/>
</dbReference>
<evidence type="ECO:0000313" key="2">
    <source>
        <dbReference type="Proteomes" id="UP000034894"/>
    </source>
</evidence>
<gene>
    <name evidence="1" type="ORF">UV73_C0003G0141</name>
</gene>
<evidence type="ECO:0008006" key="3">
    <source>
        <dbReference type="Google" id="ProtNLM"/>
    </source>
</evidence>
<sequence>MSLSLEDAIIRTICYADVFDFPLTIPEVRKYLIGFSLPGLKEKDLIKKVKYLPDISSKSGYYFLKGRETNVSGRLRKEYFSGQKYKLLQKILKFMTFWPQVLMIGVTGTLAMNNADRDDDIDLLLVSDSRQLWTTRFLVVSLLKTLGLYRNPKDTKVNNKICLNMYLDENHLELPVAERDLYSAHEIIQLLPVYDRGGYYQKFRSSNSWVNQFLPNSEVFAGNNSENPSGKSRQELFTESILRKIQLWKINKNLSNEVIRPGFLRFHPHDNREKILKKYQHNLQKIHTIP</sequence>
<comment type="caution">
    <text evidence="1">The sequence shown here is derived from an EMBL/GenBank/DDBJ whole genome shotgun (WGS) entry which is preliminary data.</text>
</comment>
<dbReference type="InterPro" id="IPR043519">
    <property type="entry name" value="NT_sf"/>
</dbReference>
<accession>A0A0G1DKM7</accession>
<proteinExistence type="predicted"/>
<reference evidence="1 2" key="1">
    <citation type="journal article" date="2015" name="Nature">
        <title>rRNA introns, odd ribosomes, and small enigmatic genomes across a large radiation of phyla.</title>
        <authorList>
            <person name="Brown C.T."/>
            <person name="Hug L.A."/>
            <person name="Thomas B.C."/>
            <person name="Sharon I."/>
            <person name="Castelle C.J."/>
            <person name="Singh A."/>
            <person name="Wilkins M.J."/>
            <person name="Williams K.H."/>
            <person name="Banfield J.F."/>
        </authorList>
    </citation>
    <scope>NUCLEOTIDE SEQUENCE [LARGE SCALE GENOMIC DNA]</scope>
</reference>
<dbReference type="Proteomes" id="UP000034894">
    <property type="component" value="Unassembled WGS sequence"/>
</dbReference>
<dbReference type="STRING" id="1618443.UV73_C0003G0141"/>
<organism evidence="1 2">
    <name type="scientific">Candidatus Gottesmanbacteria bacterium GW2011_GWA2_43_14</name>
    <dbReference type="NCBI Taxonomy" id="1618443"/>
    <lineage>
        <taxon>Bacteria</taxon>
        <taxon>Candidatus Gottesmaniibacteriota</taxon>
    </lineage>
</organism>
<protein>
    <recommendedName>
        <fullName evidence="3">Polymerase nucleotidyl transferase domain-containing protein</fullName>
    </recommendedName>
</protein>
<evidence type="ECO:0000313" key="1">
    <source>
        <dbReference type="EMBL" id="KKS98199.1"/>
    </source>
</evidence>